<organism evidence="2">
    <name type="scientific">hydrothermal vent metagenome</name>
    <dbReference type="NCBI Taxonomy" id="652676"/>
    <lineage>
        <taxon>unclassified sequences</taxon>
        <taxon>metagenomes</taxon>
        <taxon>ecological metagenomes</taxon>
    </lineage>
</organism>
<proteinExistence type="predicted"/>
<protein>
    <submittedName>
        <fullName evidence="2">Uncharacterized protein</fullName>
    </submittedName>
</protein>
<keyword evidence="1" id="KW-1133">Transmembrane helix</keyword>
<feature type="transmembrane region" description="Helical" evidence="1">
    <location>
        <begin position="14"/>
        <end position="34"/>
    </location>
</feature>
<reference evidence="2" key="1">
    <citation type="submission" date="2018-06" db="EMBL/GenBank/DDBJ databases">
        <authorList>
            <person name="Zhirakovskaya E."/>
        </authorList>
    </citation>
    <scope>NUCLEOTIDE SEQUENCE</scope>
</reference>
<dbReference type="EMBL" id="UOFD01000068">
    <property type="protein sequence ID" value="VAW53932.1"/>
    <property type="molecule type" value="Genomic_DNA"/>
</dbReference>
<accession>A0A3B0WS66</accession>
<dbReference type="AlphaFoldDB" id="A0A3B0WS66"/>
<keyword evidence="1" id="KW-0812">Transmembrane</keyword>
<evidence type="ECO:0000256" key="1">
    <source>
        <dbReference type="SAM" id="Phobius"/>
    </source>
</evidence>
<sequence length="35" mass="3929">MDNKKPLEDETKRLALVVLYMSALVIVLFGLVPLV</sequence>
<name>A0A3B0WS66_9ZZZZ</name>
<gene>
    <name evidence="2" type="ORF">MNBD_GAMMA06-1555</name>
</gene>
<keyword evidence="1" id="KW-0472">Membrane</keyword>
<evidence type="ECO:0000313" key="2">
    <source>
        <dbReference type="EMBL" id="VAW53932.1"/>
    </source>
</evidence>